<dbReference type="InterPro" id="IPR029043">
    <property type="entry name" value="GcvT/YgfZ_C"/>
</dbReference>
<protein>
    <submittedName>
        <fullName evidence="3">Folate-binding protein YgfZ</fullName>
    </submittedName>
</protein>
<dbReference type="PIRSF" id="PIRSF006487">
    <property type="entry name" value="GcvT"/>
    <property type="match status" value="1"/>
</dbReference>
<dbReference type="InterPro" id="IPR006222">
    <property type="entry name" value="GCVT_N"/>
</dbReference>
<dbReference type="OrthoDB" id="9796287at2"/>
<evidence type="ECO:0000313" key="4">
    <source>
        <dbReference type="Proteomes" id="UP000316649"/>
    </source>
</evidence>
<dbReference type="GO" id="GO:0016226">
    <property type="term" value="P:iron-sulfur cluster assembly"/>
    <property type="evidence" value="ECO:0007669"/>
    <property type="project" value="TreeGrafter"/>
</dbReference>
<sequence>MNNQWKSFLESQSALISDEGIVRFDNADHYPACVLFDLSQLGLIRVSGEDAQTFLQGQFTNDTRDVTENRSQLSAYCSPKGRMLANFRVFQYQGDYMLQMPHETLSTVVKRLPMFILMSKAKVTNASDEFVTIGIAGECAETLLVNHFKSIPAQPGDTTQQNDMVLIRMPGSPARFMIIGSPTAVIALWKPLAAEASPANSDYWTLLDIRAGIPTIYQETADAFVPQMTNMQMVDGVSFTKGCYTGQEVVARMKYLGKLKRRMYLASVDTDRQPKPGDELFAPGSDSGQGAGRVVDARPSPHGGFELLAVAEIKSFEENNLHLQSEQGPKLKLGELPYGFDE</sequence>
<dbReference type="PANTHER" id="PTHR22602">
    <property type="entry name" value="TRANSFERASE CAF17, MITOCHONDRIAL-RELATED"/>
    <property type="match status" value="1"/>
</dbReference>
<dbReference type="SUPFAM" id="SSF103025">
    <property type="entry name" value="Folate-binding domain"/>
    <property type="match status" value="1"/>
</dbReference>
<dbReference type="Gene3D" id="3.30.70.1400">
    <property type="entry name" value="Aminomethyltransferase beta-barrel domains"/>
    <property type="match status" value="1"/>
</dbReference>
<dbReference type="Gene3D" id="2.40.30.160">
    <property type="match status" value="1"/>
</dbReference>
<dbReference type="Proteomes" id="UP000316649">
    <property type="component" value="Unassembled WGS sequence"/>
</dbReference>
<reference evidence="3 4" key="1">
    <citation type="submission" date="2019-07" db="EMBL/GenBank/DDBJ databases">
        <title>The pathways for chlorine oxyanion respiration interact through the shared metabolite chlorate.</title>
        <authorList>
            <person name="Barnum T.P."/>
            <person name="Cheng Y."/>
            <person name="Hill K.A."/>
            <person name="Lucas L.N."/>
            <person name="Carlson H.K."/>
            <person name="Coates J.D."/>
        </authorList>
    </citation>
    <scope>NUCLEOTIDE SEQUENCE [LARGE SCALE GENOMIC DNA]</scope>
    <source>
        <strain evidence="3 4">BK-1</strain>
    </source>
</reference>
<dbReference type="PANTHER" id="PTHR22602:SF0">
    <property type="entry name" value="TRANSFERASE CAF17, MITOCHONDRIAL-RELATED"/>
    <property type="match status" value="1"/>
</dbReference>
<dbReference type="RefSeq" id="WP_144357364.1">
    <property type="nucleotide sequence ID" value="NZ_VMNH01000004.1"/>
</dbReference>
<dbReference type="SUPFAM" id="SSF101790">
    <property type="entry name" value="Aminomethyltransferase beta-barrel domain"/>
    <property type="match status" value="1"/>
</dbReference>
<feature type="region of interest" description="Disordered" evidence="1">
    <location>
        <begin position="271"/>
        <end position="297"/>
    </location>
</feature>
<feature type="domain" description="GCVT N-terminal" evidence="2">
    <location>
        <begin position="32"/>
        <end position="149"/>
    </location>
</feature>
<gene>
    <name evidence="3" type="ORF">FHP88_02230</name>
</gene>
<evidence type="ECO:0000259" key="2">
    <source>
        <dbReference type="Pfam" id="PF01571"/>
    </source>
</evidence>
<dbReference type="EMBL" id="VMNH01000004">
    <property type="protein sequence ID" value="TVO77639.1"/>
    <property type="molecule type" value="Genomic_DNA"/>
</dbReference>
<evidence type="ECO:0000256" key="1">
    <source>
        <dbReference type="SAM" id="MobiDB-lite"/>
    </source>
</evidence>
<dbReference type="Gene3D" id="3.30.70.1630">
    <property type="match status" value="1"/>
</dbReference>
<dbReference type="NCBIfam" id="TIGR03317">
    <property type="entry name" value="ygfZ_signature"/>
    <property type="match status" value="1"/>
</dbReference>
<evidence type="ECO:0000313" key="3">
    <source>
        <dbReference type="EMBL" id="TVO77639.1"/>
    </source>
</evidence>
<dbReference type="InterPro" id="IPR017703">
    <property type="entry name" value="YgfZ/GCV_T_CS"/>
</dbReference>
<proteinExistence type="predicted"/>
<dbReference type="AlphaFoldDB" id="A0A558DV82"/>
<dbReference type="InterPro" id="IPR045179">
    <property type="entry name" value="YgfZ/GcvT"/>
</dbReference>
<comment type="caution">
    <text evidence="3">The sequence shown here is derived from an EMBL/GenBank/DDBJ whole genome shotgun (WGS) entry which is preliminary data.</text>
</comment>
<organism evidence="3 4">
    <name type="scientific">Sedimenticola selenatireducens</name>
    <dbReference type="NCBI Taxonomy" id="191960"/>
    <lineage>
        <taxon>Bacteria</taxon>
        <taxon>Pseudomonadati</taxon>
        <taxon>Pseudomonadota</taxon>
        <taxon>Gammaproteobacteria</taxon>
        <taxon>Chromatiales</taxon>
        <taxon>Sedimenticolaceae</taxon>
        <taxon>Sedimenticola</taxon>
    </lineage>
</organism>
<accession>A0A558DV82</accession>
<dbReference type="Pfam" id="PF01571">
    <property type="entry name" value="GCV_T"/>
    <property type="match status" value="1"/>
</dbReference>
<name>A0A558DV82_9GAMM</name>
<keyword evidence="4" id="KW-1185">Reference proteome</keyword>